<organism evidence="1 2">
    <name type="scientific">Methylorubrum podarium</name>
    <dbReference type="NCBI Taxonomy" id="200476"/>
    <lineage>
        <taxon>Bacteria</taxon>
        <taxon>Pseudomonadati</taxon>
        <taxon>Pseudomonadota</taxon>
        <taxon>Alphaproteobacteria</taxon>
        <taxon>Hyphomicrobiales</taxon>
        <taxon>Methylobacteriaceae</taxon>
        <taxon>Methylorubrum</taxon>
    </lineage>
</organism>
<comment type="caution">
    <text evidence="1">The sequence shown here is derived from an EMBL/GenBank/DDBJ whole genome shotgun (WGS) entry which is preliminary data.</text>
</comment>
<accession>A0ABV1QIR7</accession>
<protein>
    <submittedName>
        <fullName evidence="1">Uncharacterized protein</fullName>
    </submittedName>
</protein>
<gene>
    <name evidence="1" type="ORF">ABS772_05070</name>
</gene>
<dbReference type="EMBL" id="JBELQE010000032">
    <property type="protein sequence ID" value="MER2249282.1"/>
    <property type="molecule type" value="Genomic_DNA"/>
</dbReference>
<evidence type="ECO:0000313" key="2">
    <source>
        <dbReference type="Proteomes" id="UP001480955"/>
    </source>
</evidence>
<sequence>MLTVLTAPTLHPEVESLDRDPGIITLLSALVRNSGHAVHAAARHARAYHASASRLSFSSAAWPYHR</sequence>
<reference evidence="1 2" key="1">
    <citation type="submission" date="2024-06" db="EMBL/GenBank/DDBJ databases">
        <authorList>
            <person name="Campbell A.G."/>
        </authorList>
    </citation>
    <scope>NUCLEOTIDE SEQUENCE [LARGE SCALE GENOMIC DNA]</scope>
    <source>
        <strain evidence="1 2">EM12</strain>
    </source>
</reference>
<proteinExistence type="predicted"/>
<dbReference type="Proteomes" id="UP001480955">
    <property type="component" value="Unassembled WGS sequence"/>
</dbReference>
<keyword evidence="2" id="KW-1185">Reference proteome</keyword>
<name>A0ABV1QIR7_9HYPH</name>
<dbReference type="RefSeq" id="WP_238255551.1">
    <property type="nucleotide sequence ID" value="NZ_BPRD01000182.1"/>
</dbReference>
<evidence type="ECO:0000313" key="1">
    <source>
        <dbReference type="EMBL" id="MER2249282.1"/>
    </source>
</evidence>